<organism evidence="1 2">
    <name type="scientific">Penicillium brasilianum</name>
    <dbReference type="NCBI Taxonomy" id="104259"/>
    <lineage>
        <taxon>Eukaryota</taxon>
        <taxon>Fungi</taxon>
        <taxon>Dikarya</taxon>
        <taxon>Ascomycota</taxon>
        <taxon>Pezizomycotina</taxon>
        <taxon>Eurotiomycetes</taxon>
        <taxon>Eurotiomycetidae</taxon>
        <taxon>Eurotiales</taxon>
        <taxon>Aspergillaceae</taxon>
        <taxon>Penicillium</taxon>
    </lineage>
</organism>
<gene>
    <name evidence="1" type="ORF">PEBR_30202</name>
</gene>
<reference evidence="2" key="1">
    <citation type="submission" date="2015-09" db="EMBL/GenBank/DDBJ databases">
        <authorList>
            <person name="Fill T.P."/>
            <person name="Baretta J.F."/>
            <person name="de Almeida L.G."/>
            <person name="Rocha M."/>
            <person name="de Souza D.H."/>
            <person name="Malavazi I."/>
            <person name="Cerdeira L.T."/>
            <person name="Hong H."/>
            <person name="Samborskyy M."/>
            <person name="de Vasconcelos A.T."/>
            <person name="Leadlay P."/>
            <person name="Rodrigues-Filho E."/>
        </authorList>
    </citation>
    <scope>NUCLEOTIDE SEQUENCE [LARGE SCALE GENOMIC DNA]</scope>
    <source>
        <strain evidence="2">LaBioMMi 136</strain>
    </source>
</reference>
<dbReference type="Proteomes" id="UP000190744">
    <property type="component" value="Unassembled WGS sequence"/>
</dbReference>
<sequence>MLETIKSWFQSTQEPVAENKWDANTVTMRQPNCPTAPAMSQTVSEQPGSPDSMGVHMRGGDMGEGICCGLINNDWAKIDIIQHGSRNTTRSHDMLPILALQGYMWTGSDYKLLRLTVGRHSLPFDYDEEVELECSFLSASLKDTDYARWKTGKVPLVNICLRKDDVGFSYPEGEKSFARRKELEWLFARTRYTKFFLIPGLGLGKHLQVIKPAESSILSYDAGDSSLCLSTTREFGSGSLFDTTAFTVAGMEVAYTGLSGDAVPTTKGWLRTSVQKVNRESPNHRLYLLRRESRFIDVQPIQNAVVYERIELWPINVVDKGGCSVLRVWSMETEPGGGLFKHKYAVDWHENHLLLPVTP</sequence>
<proteinExistence type="predicted"/>
<dbReference type="AlphaFoldDB" id="A0A1S9RG13"/>
<comment type="caution">
    <text evidence="1">The sequence shown here is derived from an EMBL/GenBank/DDBJ whole genome shotgun (WGS) entry which is preliminary data.</text>
</comment>
<name>A0A1S9RG13_PENBI</name>
<accession>A0A1S9RG13</accession>
<dbReference type="Gene3D" id="2.60.120.260">
    <property type="entry name" value="Galactose-binding domain-like"/>
    <property type="match status" value="1"/>
</dbReference>
<evidence type="ECO:0000313" key="1">
    <source>
        <dbReference type="EMBL" id="OOQ84472.1"/>
    </source>
</evidence>
<evidence type="ECO:0000313" key="2">
    <source>
        <dbReference type="Proteomes" id="UP000190744"/>
    </source>
</evidence>
<dbReference type="EMBL" id="LJBN01000180">
    <property type="protein sequence ID" value="OOQ84472.1"/>
    <property type="molecule type" value="Genomic_DNA"/>
</dbReference>
<protein>
    <submittedName>
        <fullName evidence="1">Uncharacterized protein</fullName>
    </submittedName>
</protein>